<dbReference type="Proteomes" id="UP000595046">
    <property type="component" value="Chromosome"/>
</dbReference>
<name>A0A7T1TCC2_9ACTN</name>
<evidence type="ECO:0000313" key="2">
    <source>
        <dbReference type="Proteomes" id="UP000595046"/>
    </source>
</evidence>
<dbReference type="RefSeq" id="WP_197354045.1">
    <property type="nucleotide sequence ID" value="NZ_CP048882.1"/>
</dbReference>
<reference evidence="2" key="1">
    <citation type="submission" date="2020-02" db="EMBL/GenBank/DDBJ databases">
        <title>Streptomyces sp. ASO4wet.</title>
        <authorList>
            <person name="Risdian C."/>
            <person name="Landwehr W."/>
            <person name="Schupp P."/>
            <person name="Wink J."/>
        </authorList>
    </citation>
    <scope>NUCLEOTIDE SEQUENCE [LARGE SCALE GENOMIC DNA]</scope>
    <source>
        <strain evidence="2">ASO4wet</strain>
    </source>
</reference>
<gene>
    <name evidence="1" type="ORF">G4Z16_31985</name>
</gene>
<keyword evidence="2" id="KW-1185">Reference proteome</keyword>
<dbReference type="AlphaFoldDB" id="A0A7T1TCC2"/>
<evidence type="ECO:0000313" key="1">
    <source>
        <dbReference type="EMBL" id="QPP10280.1"/>
    </source>
</evidence>
<protein>
    <submittedName>
        <fullName evidence="1">Uncharacterized protein</fullName>
    </submittedName>
</protein>
<dbReference type="KEGG" id="sbat:G4Z16_31985"/>
<sequence length="155" mass="15713">MVALLIGAVGFLVHYMIKTPASPYQVAFSTVGEACSKDPDSGIKGLVLDRKSGELLYCGLVPGIGGSPAGSGGKFTGAETARVIGLAKSLAAKDGVSGEDEDAVERLAADIGRGHGFEPPSLAERVTAAAGPYGLGTGLVLLIGLGLWGHYTQEQ</sequence>
<organism evidence="1 2">
    <name type="scientific">Streptomyces bathyalis</name>
    <dbReference type="NCBI Taxonomy" id="2710756"/>
    <lineage>
        <taxon>Bacteria</taxon>
        <taxon>Bacillati</taxon>
        <taxon>Actinomycetota</taxon>
        <taxon>Actinomycetes</taxon>
        <taxon>Kitasatosporales</taxon>
        <taxon>Streptomycetaceae</taxon>
        <taxon>Streptomyces</taxon>
    </lineage>
</organism>
<accession>A0A7T1TCC2</accession>
<proteinExistence type="predicted"/>
<dbReference type="EMBL" id="CP048882">
    <property type="protein sequence ID" value="QPP10280.1"/>
    <property type="molecule type" value="Genomic_DNA"/>
</dbReference>